<dbReference type="GO" id="GO:0040029">
    <property type="term" value="P:epigenetic regulation of gene expression"/>
    <property type="evidence" value="ECO:0007669"/>
    <property type="project" value="TreeGrafter"/>
</dbReference>
<dbReference type="Gene3D" id="3.40.800.20">
    <property type="entry name" value="Histone deacetylase domain"/>
    <property type="match status" value="1"/>
</dbReference>
<dbReference type="PANTHER" id="PTHR10625">
    <property type="entry name" value="HISTONE DEACETYLASE HDAC1-RELATED"/>
    <property type="match status" value="1"/>
</dbReference>
<evidence type="ECO:0000313" key="2">
    <source>
        <dbReference type="EMBL" id="AAU83428.1"/>
    </source>
</evidence>
<dbReference type="Pfam" id="PF00850">
    <property type="entry name" value="Hist_deacetyl"/>
    <property type="match status" value="1"/>
</dbReference>
<dbReference type="EMBL" id="AY714849">
    <property type="protein sequence ID" value="AAU83428.1"/>
    <property type="molecule type" value="Genomic_DNA"/>
</dbReference>
<dbReference type="PRINTS" id="PR01270">
    <property type="entry name" value="HDASUPER"/>
</dbReference>
<name>Q64AZ9_UNCAG</name>
<sequence length="361" mass="40890">MRSKLAILYRDDLKEYDFGAGHPIRGERYLMFHRFLMENVSEQIYQIIGTEKANDEDLLFICEKEYIDFTRAYYKAANLGFDYDGRFYLFHSADNRPVGKPGKVEEAARLIIGQAKRAVDLVESGEFEKAVSIGGGLHHAKPSFGEGFCLYNDVAYTAKYLMQEYDLKRILILDTDAHAGNGTSEYFYQDPRVMFIDLHQDPRTIYPGTGFANQIGEGAGKGYTVNVPMPVDAGYESYKLVFDEIVQPQAKEFEPQIIVRNGGSDPYLNDQLTQLGLPIKGFRMIGEEVREMAEICHGKEIDLIASGYNEKIMPYAWLSLISGLAGIEMEIEEPVHESDIRDSALDETKKVIREVKANLKP</sequence>
<dbReference type="InterPro" id="IPR023696">
    <property type="entry name" value="Ureohydrolase_dom_sf"/>
</dbReference>
<reference evidence="2" key="2">
    <citation type="submission" date="2004-08" db="EMBL/GenBank/DDBJ databases">
        <authorList>
            <person name="Putnam N."/>
            <person name="Detter J.C."/>
            <person name="Richardson P.M."/>
            <person name="Rokhsar D."/>
        </authorList>
    </citation>
    <scope>NUCLEOTIDE SEQUENCE</scope>
</reference>
<dbReference type="InterPro" id="IPR000286">
    <property type="entry name" value="HDACs"/>
</dbReference>
<evidence type="ECO:0000259" key="1">
    <source>
        <dbReference type="Pfam" id="PF00850"/>
    </source>
</evidence>
<dbReference type="InterPro" id="IPR037138">
    <property type="entry name" value="His_deacetylse_dom_sf"/>
</dbReference>
<feature type="domain" description="Histone deacetylase" evidence="1">
    <location>
        <begin position="22"/>
        <end position="323"/>
    </location>
</feature>
<proteinExistence type="predicted"/>
<organism evidence="2">
    <name type="scientific">Uncultured archaeon GZfos26G2</name>
    <dbReference type="NCBI Taxonomy" id="3386331"/>
    <lineage>
        <taxon>Archaea</taxon>
        <taxon>Methanobacteriati</taxon>
        <taxon>Methanobacteriota</taxon>
        <taxon>Stenosarchaea group</taxon>
        <taxon>Methanomicrobia</taxon>
        <taxon>Candidatus Methanophagales</taxon>
        <taxon>Candidatus Methanophagaceae</taxon>
        <taxon>Candidatus Methanophaga</taxon>
    </lineage>
</organism>
<accession>Q64AZ9</accession>
<reference evidence="2" key="1">
    <citation type="journal article" date="2004" name="Science">
        <title>Reverse methanogenesis: testing the hypothesis with environmental genomics.</title>
        <authorList>
            <person name="Hallam S.J."/>
            <person name="Putnam N."/>
            <person name="Preston C.M."/>
            <person name="Detter J.C."/>
            <person name="Rokhsar D."/>
            <person name="Richardson P.M."/>
            <person name="DeLong E.F."/>
        </authorList>
    </citation>
    <scope>NUCLEOTIDE SEQUENCE</scope>
</reference>
<dbReference type="SUPFAM" id="SSF52768">
    <property type="entry name" value="Arginase/deacetylase"/>
    <property type="match status" value="1"/>
</dbReference>
<dbReference type="GO" id="GO:0004407">
    <property type="term" value="F:histone deacetylase activity"/>
    <property type="evidence" value="ECO:0007669"/>
    <property type="project" value="TreeGrafter"/>
</dbReference>
<dbReference type="InterPro" id="IPR023801">
    <property type="entry name" value="His_deacetylse_dom"/>
</dbReference>
<protein>
    <submittedName>
        <fullName evidence="2">Deacetylase</fullName>
    </submittedName>
</protein>
<dbReference type="AlphaFoldDB" id="Q64AZ9"/>
<gene>
    <name evidence="2" type="ORF">GZ28B8_24</name>
</gene>